<sequence length="64" mass="6371">VEVGVEPVVVQPSAVARPASSLDVTFRPEPAALDTGDALLAVAATSPAVVVTSGPTSYLLVPSQ</sequence>
<proteinExistence type="predicted"/>
<dbReference type="AlphaFoldDB" id="A0A392SSG5"/>
<feature type="non-terminal residue" evidence="1">
    <location>
        <position position="1"/>
    </location>
</feature>
<comment type="caution">
    <text evidence="1">The sequence shown here is derived from an EMBL/GenBank/DDBJ whole genome shotgun (WGS) entry which is preliminary data.</text>
</comment>
<reference evidence="1 2" key="1">
    <citation type="journal article" date="2018" name="Front. Plant Sci.">
        <title>Red Clover (Trifolium pratense) and Zigzag Clover (T. medium) - A Picture of Genomic Similarities and Differences.</title>
        <authorList>
            <person name="Dluhosova J."/>
            <person name="Istvanek J."/>
            <person name="Nedelnik J."/>
            <person name="Repkova J."/>
        </authorList>
    </citation>
    <scope>NUCLEOTIDE SEQUENCE [LARGE SCALE GENOMIC DNA]</scope>
    <source>
        <strain evidence="2">cv. 10/8</strain>
        <tissue evidence="1">Leaf</tissue>
    </source>
</reference>
<dbReference type="Proteomes" id="UP000265520">
    <property type="component" value="Unassembled WGS sequence"/>
</dbReference>
<evidence type="ECO:0000313" key="1">
    <source>
        <dbReference type="EMBL" id="MCI50985.1"/>
    </source>
</evidence>
<feature type="non-terminal residue" evidence="1">
    <location>
        <position position="64"/>
    </location>
</feature>
<keyword evidence="2" id="KW-1185">Reference proteome</keyword>
<evidence type="ECO:0000313" key="2">
    <source>
        <dbReference type="Proteomes" id="UP000265520"/>
    </source>
</evidence>
<protein>
    <submittedName>
        <fullName evidence="1">Uncharacterized protein</fullName>
    </submittedName>
</protein>
<organism evidence="1 2">
    <name type="scientific">Trifolium medium</name>
    <dbReference type="NCBI Taxonomy" id="97028"/>
    <lineage>
        <taxon>Eukaryota</taxon>
        <taxon>Viridiplantae</taxon>
        <taxon>Streptophyta</taxon>
        <taxon>Embryophyta</taxon>
        <taxon>Tracheophyta</taxon>
        <taxon>Spermatophyta</taxon>
        <taxon>Magnoliopsida</taxon>
        <taxon>eudicotyledons</taxon>
        <taxon>Gunneridae</taxon>
        <taxon>Pentapetalae</taxon>
        <taxon>rosids</taxon>
        <taxon>fabids</taxon>
        <taxon>Fabales</taxon>
        <taxon>Fabaceae</taxon>
        <taxon>Papilionoideae</taxon>
        <taxon>50 kb inversion clade</taxon>
        <taxon>NPAAA clade</taxon>
        <taxon>Hologalegina</taxon>
        <taxon>IRL clade</taxon>
        <taxon>Trifolieae</taxon>
        <taxon>Trifolium</taxon>
    </lineage>
</organism>
<accession>A0A392SSG5</accession>
<dbReference type="EMBL" id="LXQA010424994">
    <property type="protein sequence ID" value="MCI50985.1"/>
    <property type="molecule type" value="Genomic_DNA"/>
</dbReference>
<name>A0A392SSG5_9FABA</name>